<protein>
    <recommendedName>
        <fullName evidence="1">Reverse transcriptase domain-containing protein</fullName>
    </recommendedName>
</protein>
<keyword evidence="3" id="KW-1185">Reference proteome</keyword>
<sequence>MVAQPFFNWTGREDHWTLAQDQRAAIRGALARALRPRSRAAALLLGDWNFVREPRDRLSLSDCRWAPGTNVQEHQEWATSLFDPHGFYEVFQPECTRRAAQCASRLDRACVNAHLAEQLCRSWSCAALDWCPKLSTRRPIEVARRSAPDGAARRLQIPTAPSRSKDWAPQVFQRWLQLRCEDDLRDTSHRRLLLLKRAMSQVSRQASSKGWSPQAETSEDRLGAAIRCPRAAETGRPLAVERAIRECPEISRRASVSDLIRGSADAVERLQDFIVELARADIAQDVDGLRKDLPLLSDSAAAARREGIAAKIRRLKPGGSAQVRAVRHWGGSIAASPESIAAALAAHWRHVFSGQDIDPTVLSNWLAEAAPAWARGPLPQAEASWAVTRADVAWAVRVAQNSAPGPDGMPISLWRRLGRLAVDVLHDAAAGLSSPAAAADIREAYQDDPEGPGAFNLGMLCCIPKGAGEMDPAAGAVHSPGCARPLSLVGVANRLLAAAYKRRWEASLGVWVSDSQRGFLPGRSMLLNVIELKAGAMRAAAGSRQGMVVLVDFKAAFPSVSHGLMQVCLEGFGVPEAARAAPQTFYSDSACKVSAGGALWGGFPVTSGIRQGCPLSPLVFAACMGLFLRVLQSRWGANCLIRAFADDVGIVLGDVSVQLPVLSRALDERGRLSSMQLNLEKTIGIPLWEQPMDAVREVVTAAVPAWSQLPLRAEAAYLGCVIGPGKIGEELAMARARSPVRHVYNVYALPVLSFTAQSAQVTDKLLELETWASRRAGPGPGNWVLAEDLWRLDTHYGMPRSFGRLDHLARAAQLRAAAHEDLRLGARGLADMLREVQVAWAGDAHRARCTLWAERLQASVLGVLVSNQEYMRSKGVAAARAVAALVNEDARSLTADHWAATRHKLQAELRRELAQLEPDRVHFRVRHKLSYWTLPGFPRILAERFLASRRRLERLVPPRVIAATFRTAWNGRCTARRFQQRDQPHDICMLGCSLAAKDSIQHYCRCSAVRRFHAASLRMESECLLPWWLGVHIQQARDDDKLALAALGVYAVYRATNAARQVGGLCSAAAGRALQQALREAVSGRGVAGSAPAP</sequence>
<proteinExistence type="predicted"/>
<dbReference type="InterPro" id="IPR043502">
    <property type="entry name" value="DNA/RNA_pol_sf"/>
</dbReference>
<organism evidence="2 3">
    <name type="scientific">Prorocentrum cordatum</name>
    <dbReference type="NCBI Taxonomy" id="2364126"/>
    <lineage>
        <taxon>Eukaryota</taxon>
        <taxon>Sar</taxon>
        <taxon>Alveolata</taxon>
        <taxon>Dinophyceae</taxon>
        <taxon>Prorocentrales</taxon>
        <taxon>Prorocentraceae</taxon>
        <taxon>Prorocentrum</taxon>
    </lineage>
</organism>
<dbReference type="PROSITE" id="PS50878">
    <property type="entry name" value="RT_POL"/>
    <property type="match status" value="1"/>
</dbReference>
<accession>A0ABN9WPW0</accession>
<reference evidence="2" key="1">
    <citation type="submission" date="2023-10" db="EMBL/GenBank/DDBJ databases">
        <authorList>
            <person name="Chen Y."/>
            <person name="Shah S."/>
            <person name="Dougan E. K."/>
            <person name="Thang M."/>
            <person name="Chan C."/>
        </authorList>
    </citation>
    <scope>NUCLEOTIDE SEQUENCE [LARGE SCALE GENOMIC DNA]</scope>
</reference>
<dbReference type="SUPFAM" id="SSF56672">
    <property type="entry name" value="DNA/RNA polymerases"/>
    <property type="match status" value="1"/>
</dbReference>
<dbReference type="EMBL" id="CAUYUJ010019115">
    <property type="protein sequence ID" value="CAK0888681.1"/>
    <property type="molecule type" value="Genomic_DNA"/>
</dbReference>
<dbReference type="InterPro" id="IPR000477">
    <property type="entry name" value="RT_dom"/>
</dbReference>
<evidence type="ECO:0000313" key="2">
    <source>
        <dbReference type="EMBL" id="CAK0888681.1"/>
    </source>
</evidence>
<evidence type="ECO:0000313" key="3">
    <source>
        <dbReference type="Proteomes" id="UP001189429"/>
    </source>
</evidence>
<comment type="caution">
    <text evidence="2">The sequence shown here is derived from an EMBL/GenBank/DDBJ whole genome shotgun (WGS) entry which is preliminary data.</text>
</comment>
<dbReference type="Pfam" id="PF00078">
    <property type="entry name" value="RVT_1"/>
    <property type="match status" value="1"/>
</dbReference>
<feature type="domain" description="Reverse transcriptase" evidence="1">
    <location>
        <begin position="444"/>
        <end position="722"/>
    </location>
</feature>
<name>A0ABN9WPW0_9DINO</name>
<dbReference type="PANTHER" id="PTHR19446">
    <property type="entry name" value="REVERSE TRANSCRIPTASES"/>
    <property type="match status" value="1"/>
</dbReference>
<evidence type="ECO:0000259" key="1">
    <source>
        <dbReference type="PROSITE" id="PS50878"/>
    </source>
</evidence>
<gene>
    <name evidence="2" type="ORF">PCOR1329_LOCUS69420</name>
</gene>
<dbReference type="Proteomes" id="UP001189429">
    <property type="component" value="Unassembled WGS sequence"/>
</dbReference>